<protein>
    <recommendedName>
        <fullName evidence="8">THAP-type domain-containing protein</fullName>
    </recommendedName>
</protein>
<dbReference type="PROSITE" id="PS50950">
    <property type="entry name" value="ZF_THAP"/>
    <property type="match status" value="1"/>
</dbReference>
<sequence>MVLLCIVKNCVNSKMKLKQRNCPLHKFPNDISRCNQWLTNSKLFDLRGKSKNYRICGRHFNANSYSNPKKKKLLPTAIPTEFDFTEPDIEQPLVDSVEVSIEDDTSLVEPRYSNTPSKSDVLESSTSTQSAQLLSVNTPRKSLLKTKVNELEKKCRMLEGNVNLMSNKFLQVMTSKDHFYEVCDIHLPPNPSMIVKSYCRIASRHPQGFRYTNQLKQLALTIYFYGLMAYRFLKNILQLPSPRTLRIITEKLD</sequence>
<feature type="coiled-coil region" evidence="6">
    <location>
        <begin position="141"/>
        <end position="168"/>
    </location>
</feature>
<keyword evidence="4 5" id="KW-0238">DNA-binding</keyword>
<evidence type="ECO:0000313" key="10">
    <source>
        <dbReference type="Proteomes" id="UP000475862"/>
    </source>
</evidence>
<gene>
    <name evidence="9" type="ORF">AGLY_002011</name>
</gene>
<feature type="domain" description="THAP-type" evidence="8">
    <location>
        <begin position="1"/>
        <end position="82"/>
    </location>
</feature>
<dbReference type="GO" id="GO:0043565">
    <property type="term" value="F:sequence-specific DNA binding"/>
    <property type="evidence" value="ECO:0007669"/>
    <property type="project" value="InterPro"/>
</dbReference>
<proteinExistence type="predicted"/>
<name>A0A6G0U3T4_APHGL</name>
<dbReference type="GO" id="GO:0008270">
    <property type="term" value="F:zinc ion binding"/>
    <property type="evidence" value="ECO:0007669"/>
    <property type="project" value="UniProtKB-KW"/>
</dbReference>
<dbReference type="InterPro" id="IPR021896">
    <property type="entry name" value="THAP9-like_HTH"/>
</dbReference>
<comment type="caution">
    <text evidence="9">The sequence shown here is derived from an EMBL/GenBank/DDBJ whole genome shotgun (WGS) entry which is preliminary data.</text>
</comment>
<dbReference type="SUPFAM" id="SSF57716">
    <property type="entry name" value="Glucocorticoid receptor-like (DNA-binding domain)"/>
    <property type="match status" value="1"/>
</dbReference>
<evidence type="ECO:0000256" key="3">
    <source>
        <dbReference type="ARBA" id="ARBA00022833"/>
    </source>
</evidence>
<accession>A0A6G0U3T4</accession>
<reference evidence="9 10" key="1">
    <citation type="submission" date="2019-08" db="EMBL/GenBank/DDBJ databases">
        <title>The genome of the soybean aphid Biotype 1, its phylome, world population structure and adaptation to the North American continent.</title>
        <authorList>
            <person name="Giordano R."/>
            <person name="Donthu R.K."/>
            <person name="Hernandez A.G."/>
            <person name="Wright C.L."/>
            <person name="Zimin A.V."/>
        </authorList>
    </citation>
    <scope>NUCLEOTIDE SEQUENCE [LARGE SCALE GENOMIC DNA]</scope>
    <source>
        <tissue evidence="9">Whole aphids</tissue>
    </source>
</reference>
<dbReference type="PANTHER" id="PTHR46600:SF11">
    <property type="entry name" value="THAP DOMAIN-CONTAINING PROTEIN 10"/>
    <property type="match status" value="1"/>
</dbReference>
<evidence type="ECO:0000259" key="8">
    <source>
        <dbReference type="PROSITE" id="PS50950"/>
    </source>
</evidence>
<keyword evidence="3" id="KW-0862">Zinc</keyword>
<dbReference type="InterPro" id="IPR006612">
    <property type="entry name" value="THAP_Znf"/>
</dbReference>
<keyword evidence="2 5" id="KW-0863">Zinc-finger</keyword>
<keyword evidence="10" id="KW-1185">Reference proteome</keyword>
<evidence type="ECO:0000256" key="6">
    <source>
        <dbReference type="SAM" id="Coils"/>
    </source>
</evidence>
<feature type="region of interest" description="Disordered" evidence="7">
    <location>
        <begin position="108"/>
        <end position="132"/>
    </location>
</feature>
<keyword evidence="6" id="KW-0175">Coiled coil</keyword>
<dbReference type="SMART" id="SM00980">
    <property type="entry name" value="THAP"/>
    <property type="match status" value="1"/>
</dbReference>
<dbReference type="PANTHER" id="PTHR46600">
    <property type="entry name" value="THAP DOMAIN-CONTAINING"/>
    <property type="match status" value="1"/>
</dbReference>
<dbReference type="EMBL" id="VYZN01000006">
    <property type="protein sequence ID" value="KAE9543781.1"/>
    <property type="molecule type" value="Genomic_DNA"/>
</dbReference>
<evidence type="ECO:0000256" key="1">
    <source>
        <dbReference type="ARBA" id="ARBA00022723"/>
    </source>
</evidence>
<dbReference type="Proteomes" id="UP000475862">
    <property type="component" value="Unassembled WGS sequence"/>
</dbReference>
<dbReference type="Pfam" id="PF12017">
    <property type="entry name" value="Tnp_P_element"/>
    <property type="match status" value="1"/>
</dbReference>
<keyword evidence="1" id="KW-0479">Metal-binding</keyword>
<dbReference type="InterPro" id="IPR026516">
    <property type="entry name" value="THAP1/10"/>
</dbReference>
<evidence type="ECO:0000256" key="4">
    <source>
        <dbReference type="ARBA" id="ARBA00023125"/>
    </source>
</evidence>
<evidence type="ECO:0000313" key="9">
    <source>
        <dbReference type="EMBL" id="KAE9543781.1"/>
    </source>
</evidence>
<dbReference type="Pfam" id="PF05485">
    <property type="entry name" value="THAP"/>
    <property type="match status" value="1"/>
</dbReference>
<dbReference type="OrthoDB" id="6623696at2759"/>
<evidence type="ECO:0000256" key="5">
    <source>
        <dbReference type="PROSITE-ProRule" id="PRU00309"/>
    </source>
</evidence>
<dbReference type="AlphaFoldDB" id="A0A6G0U3T4"/>
<evidence type="ECO:0000256" key="2">
    <source>
        <dbReference type="ARBA" id="ARBA00022771"/>
    </source>
</evidence>
<organism evidence="9 10">
    <name type="scientific">Aphis glycines</name>
    <name type="common">Soybean aphid</name>
    <dbReference type="NCBI Taxonomy" id="307491"/>
    <lineage>
        <taxon>Eukaryota</taxon>
        <taxon>Metazoa</taxon>
        <taxon>Ecdysozoa</taxon>
        <taxon>Arthropoda</taxon>
        <taxon>Hexapoda</taxon>
        <taxon>Insecta</taxon>
        <taxon>Pterygota</taxon>
        <taxon>Neoptera</taxon>
        <taxon>Paraneoptera</taxon>
        <taxon>Hemiptera</taxon>
        <taxon>Sternorrhyncha</taxon>
        <taxon>Aphidomorpha</taxon>
        <taxon>Aphidoidea</taxon>
        <taxon>Aphididae</taxon>
        <taxon>Aphidini</taxon>
        <taxon>Aphis</taxon>
        <taxon>Aphis</taxon>
    </lineage>
</organism>
<evidence type="ECO:0000256" key="7">
    <source>
        <dbReference type="SAM" id="MobiDB-lite"/>
    </source>
</evidence>
<dbReference type="SMART" id="SM00692">
    <property type="entry name" value="DM3"/>
    <property type="match status" value="1"/>
</dbReference>